<dbReference type="OrthoDB" id="3941538at2759"/>
<sequence length="361" mass="38767">MATMKAAVYYGKGDIRIQEVPVPEPTGDQVQIKVEWCGICGTDIHEYHDGPVLVPNVDKPHPITKATLPLTLGHEFSGTITKIGPDVDKEKYKVGMRVCAEPIITCGECKMCKEGFENCCPKLGWIGLADHTGGFAEYALARQFRAHPIPDSISFEIGALMEPLSVAWHAVRVSNIKMGQTALVLGGGPIGIMVLRVLLAIGARAVYLSEVSGSRKALATKSGAKAVFDPRECDVVEECKKASVHGLGVDVAFDCAGVQASITTAINAVRPRGTIMNVAIWEKPIQISLNDMALGEKWLSGCICFADDFPAVIAAVADGRLSTDGLISGHIEIDDLVEKGFNAILNEKDKHVKIIARPIKK</sequence>
<evidence type="ECO:0000256" key="5">
    <source>
        <dbReference type="ARBA" id="ARBA00023002"/>
    </source>
</evidence>
<dbReference type="EMBL" id="KV423945">
    <property type="protein sequence ID" value="KZT58986.1"/>
    <property type="molecule type" value="Genomic_DNA"/>
</dbReference>
<dbReference type="InterPro" id="IPR013154">
    <property type="entry name" value="ADH-like_N"/>
</dbReference>
<dbReference type="Gene3D" id="3.90.180.10">
    <property type="entry name" value="Medium-chain alcohol dehydrogenases, catalytic domain"/>
    <property type="match status" value="1"/>
</dbReference>
<dbReference type="PANTHER" id="PTHR43161">
    <property type="entry name" value="SORBITOL DEHYDROGENASE"/>
    <property type="match status" value="1"/>
</dbReference>
<dbReference type="STRING" id="1353952.A0A165H8I9"/>
<keyword evidence="9" id="KW-1185">Reference proteome</keyword>
<dbReference type="InterPro" id="IPR011032">
    <property type="entry name" value="GroES-like_sf"/>
</dbReference>
<dbReference type="GO" id="GO:0005737">
    <property type="term" value="C:cytoplasm"/>
    <property type="evidence" value="ECO:0007669"/>
    <property type="project" value="TreeGrafter"/>
</dbReference>
<evidence type="ECO:0000259" key="7">
    <source>
        <dbReference type="SMART" id="SM00829"/>
    </source>
</evidence>
<dbReference type="GO" id="GO:0000721">
    <property type="term" value="F:(R,R)-butanediol dehydrogenase activity"/>
    <property type="evidence" value="ECO:0007669"/>
    <property type="project" value="TreeGrafter"/>
</dbReference>
<evidence type="ECO:0000256" key="4">
    <source>
        <dbReference type="ARBA" id="ARBA00022833"/>
    </source>
</evidence>
<dbReference type="SUPFAM" id="SSF51735">
    <property type="entry name" value="NAD(P)-binding Rossmann-fold domains"/>
    <property type="match status" value="1"/>
</dbReference>
<dbReference type="Proteomes" id="UP000076842">
    <property type="component" value="Unassembled WGS sequence"/>
</dbReference>
<dbReference type="Gene3D" id="3.40.50.720">
    <property type="entry name" value="NAD(P)-binding Rossmann-like Domain"/>
    <property type="match status" value="1"/>
</dbReference>
<dbReference type="Pfam" id="PF08240">
    <property type="entry name" value="ADH_N"/>
    <property type="match status" value="1"/>
</dbReference>
<dbReference type="InterPro" id="IPR002328">
    <property type="entry name" value="ADH_Zn_CS"/>
</dbReference>
<dbReference type="SMART" id="SM00829">
    <property type="entry name" value="PKS_ER"/>
    <property type="match status" value="1"/>
</dbReference>
<evidence type="ECO:0000313" key="9">
    <source>
        <dbReference type="Proteomes" id="UP000076842"/>
    </source>
</evidence>
<dbReference type="InterPro" id="IPR020843">
    <property type="entry name" value="ER"/>
</dbReference>
<dbReference type="GO" id="GO:0008270">
    <property type="term" value="F:zinc ion binding"/>
    <property type="evidence" value="ECO:0007669"/>
    <property type="project" value="InterPro"/>
</dbReference>
<proteinExistence type="inferred from homology"/>
<evidence type="ECO:0000313" key="8">
    <source>
        <dbReference type="EMBL" id="KZT58986.1"/>
    </source>
</evidence>
<dbReference type="AlphaFoldDB" id="A0A165H8I9"/>
<organism evidence="8 9">
    <name type="scientific">Calocera cornea HHB12733</name>
    <dbReference type="NCBI Taxonomy" id="1353952"/>
    <lineage>
        <taxon>Eukaryota</taxon>
        <taxon>Fungi</taxon>
        <taxon>Dikarya</taxon>
        <taxon>Basidiomycota</taxon>
        <taxon>Agaricomycotina</taxon>
        <taxon>Dacrymycetes</taxon>
        <taxon>Dacrymycetales</taxon>
        <taxon>Dacrymycetaceae</taxon>
        <taxon>Calocera</taxon>
    </lineage>
</organism>
<dbReference type="GO" id="GO:0034079">
    <property type="term" value="P:butanediol biosynthetic process"/>
    <property type="evidence" value="ECO:0007669"/>
    <property type="project" value="TreeGrafter"/>
</dbReference>
<evidence type="ECO:0000256" key="6">
    <source>
        <dbReference type="RuleBase" id="RU361277"/>
    </source>
</evidence>
<dbReference type="PANTHER" id="PTHR43161:SF23">
    <property type="entry name" value="(R,R)-BUTANEDIOL DEHYDROGENASE-RELATED"/>
    <property type="match status" value="1"/>
</dbReference>
<keyword evidence="4 6" id="KW-0862">Zinc</keyword>
<dbReference type="InterPro" id="IPR036291">
    <property type="entry name" value="NAD(P)-bd_dom_sf"/>
</dbReference>
<evidence type="ECO:0000256" key="1">
    <source>
        <dbReference type="ARBA" id="ARBA00001947"/>
    </source>
</evidence>
<dbReference type="InParanoid" id="A0A165H8I9"/>
<comment type="cofactor">
    <cofactor evidence="1 6">
        <name>Zn(2+)</name>
        <dbReference type="ChEBI" id="CHEBI:29105"/>
    </cofactor>
</comment>
<comment type="similarity">
    <text evidence="2 6">Belongs to the zinc-containing alcohol dehydrogenase family.</text>
</comment>
<dbReference type="CDD" id="cd08233">
    <property type="entry name" value="butanediol_DH_like"/>
    <property type="match status" value="1"/>
</dbReference>
<accession>A0A165H8I9</accession>
<dbReference type="PROSITE" id="PS00059">
    <property type="entry name" value="ADH_ZINC"/>
    <property type="match status" value="1"/>
</dbReference>
<feature type="domain" description="Enoyl reductase (ER)" evidence="7">
    <location>
        <begin position="13"/>
        <end position="356"/>
    </location>
</feature>
<keyword evidence="3 6" id="KW-0479">Metal-binding</keyword>
<evidence type="ECO:0000256" key="2">
    <source>
        <dbReference type="ARBA" id="ARBA00008072"/>
    </source>
</evidence>
<gene>
    <name evidence="8" type="ORF">CALCODRAFT_481913</name>
</gene>
<reference evidence="8 9" key="1">
    <citation type="journal article" date="2016" name="Mol. Biol. Evol.">
        <title>Comparative Genomics of Early-Diverging Mushroom-Forming Fungi Provides Insights into the Origins of Lignocellulose Decay Capabilities.</title>
        <authorList>
            <person name="Nagy L.G."/>
            <person name="Riley R."/>
            <person name="Tritt A."/>
            <person name="Adam C."/>
            <person name="Daum C."/>
            <person name="Floudas D."/>
            <person name="Sun H."/>
            <person name="Yadav J.S."/>
            <person name="Pangilinan J."/>
            <person name="Larsson K.H."/>
            <person name="Matsuura K."/>
            <person name="Barry K."/>
            <person name="Labutti K."/>
            <person name="Kuo R."/>
            <person name="Ohm R.A."/>
            <person name="Bhattacharya S.S."/>
            <person name="Shirouzu T."/>
            <person name="Yoshinaga Y."/>
            <person name="Martin F.M."/>
            <person name="Grigoriev I.V."/>
            <person name="Hibbett D.S."/>
        </authorList>
    </citation>
    <scope>NUCLEOTIDE SEQUENCE [LARGE SCALE GENOMIC DNA]</scope>
    <source>
        <strain evidence="8 9">HHB12733</strain>
    </source>
</reference>
<evidence type="ECO:0000256" key="3">
    <source>
        <dbReference type="ARBA" id="ARBA00022723"/>
    </source>
</evidence>
<protein>
    <submittedName>
        <fullName evidence="8">Oxidoreductase</fullName>
    </submittedName>
</protein>
<dbReference type="Pfam" id="PF00107">
    <property type="entry name" value="ADH_zinc_N"/>
    <property type="match status" value="1"/>
</dbReference>
<dbReference type="InterPro" id="IPR013149">
    <property type="entry name" value="ADH-like_C"/>
</dbReference>
<keyword evidence="5" id="KW-0560">Oxidoreductase</keyword>
<name>A0A165H8I9_9BASI</name>
<dbReference type="SUPFAM" id="SSF50129">
    <property type="entry name" value="GroES-like"/>
    <property type="match status" value="1"/>
</dbReference>